<dbReference type="Gene3D" id="1.20.1510.10">
    <property type="entry name" value="Cation efflux protein transmembrane domain"/>
    <property type="match status" value="1"/>
</dbReference>
<feature type="domain" description="Cation efflux protein cytoplasmic" evidence="32">
    <location>
        <begin position="305"/>
        <end position="380"/>
    </location>
</feature>
<dbReference type="GO" id="GO:0030672">
    <property type="term" value="C:synaptic vesicle membrane"/>
    <property type="evidence" value="ECO:0007669"/>
    <property type="project" value="UniProtKB-SubCell"/>
</dbReference>
<dbReference type="AlphaFoldDB" id="A0A8J0QZG5"/>
<dbReference type="NCBIfam" id="TIGR01297">
    <property type="entry name" value="CDF"/>
    <property type="match status" value="1"/>
</dbReference>
<evidence type="ECO:0000256" key="25">
    <source>
        <dbReference type="ARBA" id="ARBA00040844"/>
    </source>
</evidence>
<dbReference type="KEGG" id="xtr:100497671"/>
<evidence type="ECO:0000259" key="32">
    <source>
        <dbReference type="Pfam" id="PF16916"/>
    </source>
</evidence>
<keyword evidence="7" id="KW-0050">Antiport</keyword>
<dbReference type="InterPro" id="IPR036837">
    <property type="entry name" value="Cation_efflux_CTD_sf"/>
</dbReference>
<keyword evidence="11" id="KW-0967">Endosome</keyword>
<feature type="transmembrane region" description="Helical" evidence="30">
    <location>
        <begin position="79"/>
        <end position="103"/>
    </location>
</feature>
<comment type="subcellular location">
    <subcellularLocation>
        <location evidence="4">Cell membrane</location>
        <topology evidence="4">Multi-pass membrane protein</topology>
    </subcellularLocation>
    <subcellularLocation>
        <location evidence="3">Cytoplasmic vesicle</location>
        <location evidence="3">Secretory vesicle</location>
        <location evidence="3">Synaptic vesicle membrane</location>
        <topology evidence="3">Multi-pass membrane protein</topology>
    </subcellularLocation>
    <subcellularLocation>
        <location evidence="1">Late endosome membrane</location>
        <topology evidence="1">Multi-pass membrane protein</topology>
    </subcellularLocation>
    <subcellularLocation>
        <location evidence="2">Lysosome membrane</location>
        <topology evidence="2">Multi-pass membrane protein</topology>
    </subcellularLocation>
    <subcellularLocation>
        <location evidence="21">Synapse</location>
        <location evidence="21">Synaptosome</location>
    </subcellularLocation>
</comment>
<dbReference type="Pfam" id="PF01545">
    <property type="entry name" value="Cation_efflux"/>
    <property type="match status" value="1"/>
</dbReference>
<evidence type="ECO:0000256" key="24">
    <source>
        <dbReference type="ARBA" id="ARBA00040652"/>
    </source>
</evidence>
<keyword evidence="18" id="KW-0458">Lysosome</keyword>
<evidence type="ECO:0000313" key="34">
    <source>
        <dbReference type="RefSeq" id="XP_002943429.2"/>
    </source>
</evidence>
<keyword evidence="33" id="KW-1185">Reference proteome</keyword>
<dbReference type="InterPro" id="IPR027469">
    <property type="entry name" value="Cation_efflux_TMD_sf"/>
</dbReference>
<dbReference type="SUPFAM" id="SSF160240">
    <property type="entry name" value="Cation efflux protein cytoplasmic domain-like"/>
    <property type="match status" value="1"/>
</dbReference>
<evidence type="ECO:0000256" key="29">
    <source>
        <dbReference type="ARBA" id="ARBA00048349"/>
    </source>
</evidence>
<dbReference type="Proteomes" id="UP000008143">
    <property type="component" value="Chromosome 5"/>
</dbReference>
<gene>
    <name evidence="34 35" type="primary">slc30a3</name>
</gene>
<sequence length="395" mass="43145">MDPGADSETQRLVHQEKIGSSIRIKSLFTGTKDLFPDFPFQNGSPAVSIELERPVPRHCHGASLSSAETNQKLQARRKLYFACAVCFIFMIGEVVGGSLAHSLAIMTDAAHLLTDLGSMCVSIFSLWISTRPPTKSMNFGWHRSEILGALASVLSIWIVTGVLVYLAAARIINNDYDIDGHVMLITSGCAVGVNVIMAYILHQSSPLHGHSHGSGYEKIGESPSNSLALRLGGPHGNTSVRAAFIHVIGDLLQSIGVMVAAIVIYFKPQYKIADPLCTFLFSIFVLATTVTILRDVFWVLMEGAPRGIAYGSVKEVLLSVRGVRSVHSLRLWALTLSQNAVTVHLAIDESTEPESAVREATELLRSQFELCHSTVQVERYLEEMEECPQCRDPLG</sequence>
<evidence type="ECO:0000256" key="10">
    <source>
        <dbReference type="ARBA" id="ARBA00022723"/>
    </source>
</evidence>
<evidence type="ECO:0000256" key="3">
    <source>
        <dbReference type="ARBA" id="ARBA00004644"/>
    </source>
</evidence>
<evidence type="ECO:0000256" key="20">
    <source>
        <dbReference type="ARBA" id="ARBA00033403"/>
    </source>
</evidence>
<organism evidence="33 34">
    <name type="scientific">Xenopus tropicalis</name>
    <name type="common">Western clawed frog</name>
    <name type="synonym">Silurana tropicalis</name>
    <dbReference type="NCBI Taxonomy" id="8364"/>
    <lineage>
        <taxon>Eukaryota</taxon>
        <taxon>Metazoa</taxon>
        <taxon>Chordata</taxon>
        <taxon>Craniata</taxon>
        <taxon>Vertebrata</taxon>
        <taxon>Euteleostomi</taxon>
        <taxon>Amphibia</taxon>
        <taxon>Batrachia</taxon>
        <taxon>Anura</taxon>
        <taxon>Pipoidea</taxon>
        <taxon>Pipidae</taxon>
        <taxon>Xenopodinae</taxon>
        <taxon>Xenopus</taxon>
        <taxon>Silurana</taxon>
    </lineage>
</organism>
<evidence type="ECO:0000256" key="26">
    <source>
        <dbReference type="ARBA" id="ARBA00042037"/>
    </source>
</evidence>
<dbReference type="InterPro" id="IPR058533">
    <property type="entry name" value="Cation_efflux_TM"/>
</dbReference>
<evidence type="ECO:0000259" key="31">
    <source>
        <dbReference type="Pfam" id="PF01545"/>
    </source>
</evidence>
<keyword evidence="12" id="KW-0862">Zinc</keyword>
<dbReference type="InterPro" id="IPR002524">
    <property type="entry name" value="Cation_efflux"/>
</dbReference>
<comment type="similarity">
    <text evidence="5">Belongs to the cation diffusion facilitator (CDF) transporter (TC 2.A.4) family. SLC30A subfamily.</text>
</comment>
<dbReference type="InterPro" id="IPR050681">
    <property type="entry name" value="CDF/SLC30A"/>
</dbReference>
<dbReference type="InterPro" id="IPR027470">
    <property type="entry name" value="Cation_efflux_CTD"/>
</dbReference>
<dbReference type="SUPFAM" id="SSF161111">
    <property type="entry name" value="Cation efflux protein transmembrane domain-like"/>
    <property type="match status" value="1"/>
</dbReference>
<evidence type="ECO:0000256" key="18">
    <source>
        <dbReference type="ARBA" id="ARBA00023228"/>
    </source>
</evidence>
<feature type="transmembrane region" description="Helical" evidence="30">
    <location>
        <begin position="180"/>
        <end position="201"/>
    </location>
</feature>
<evidence type="ECO:0000256" key="7">
    <source>
        <dbReference type="ARBA" id="ARBA00022449"/>
    </source>
</evidence>
<dbReference type="GeneID" id="100497671"/>
<keyword evidence="14 30" id="KW-1133">Transmembrane helix</keyword>
<dbReference type="OMA" id="RTWGWAR"/>
<dbReference type="PANTHER" id="PTHR11562">
    <property type="entry name" value="CATION EFFLUX PROTEIN/ ZINC TRANSPORTER"/>
    <property type="match status" value="1"/>
</dbReference>
<evidence type="ECO:0000256" key="5">
    <source>
        <dbReference type="ARBA" id="ARBA00008873"/>
    </source>
</evidence>
<evidence type="ECO:0000256" key="12">
    <source>
        <dbReference type="ARBA" id="ARBA00022833"/>
    </source>
</evidence>
<feature type="domain" description="Cation efflux protein transmembrane" evidence="31">
    <location>
        <begin position="81"/>
        <end position="301"/>
    </location>
</feature>
<evidence type="ECO:0000256" key="6">
    <source>
        <dbReference type="ARBA" id="ARBA00022448"/>
    </source>
</evidence>
<comment type="catalytic activity">
    <reaction evidence="29">
        <text>Zn(2+)(in) + 2 H(+)(out) = Zn(2+)(out) + 2 H(+)(in)</text>
        <dbReference type="Rhea" id="RHEA:72627"/>
        <dbReference type="ChEBI" id="CHEBI:15378"/>
        <dbReference type="ChEBI" id="CHEBI:29105"/>
    </reaction>
</comment>
<dbReference type="GO" id="GO:0046872">
    <property type="term" value="F:metal ion binding"/>
    <property type="evidence" value="ECO:0007669"/>
    <property type="project" value="UniProtKB-KW"/>
</dbReference>
<evidence type="ECO:0000256" key="14">
    <source>
        <dbReference type="ARBA" id="ARBA00022989"/>
    </source>
</evidence>
<feature type="transmembrane region" description="Helical" evidence="30">
    <location>
        <begin position="149"/>
        <end position="168"/>
    </location>
</feature>
<dbReference type="GO" id="GO:0015297">
    <property type="term" value="F:antiporter activity"/>
    <property type="evidence" value="ECO:0007669"/>
    <property type="project" value="UniProtKB-KW"/>
</dbReference>
<dbReference type="Pfam" id="PF16916">
    <property type="entry name" value="ZT_dimer"/>
    <property type="match status" value="1"/>
</dbReference>
<dbReference type="AGR" id="Xenbase:XB-GENE-997567"/>
<evidence type="ECO:0000256" key="27">
    <source>
        <dbReference type="ARBA" id="ARBA00042040"/>
    </source>
</evidence>
<keyword evidence="10" id="KW-0479">Metal-binding</keyword>
<keyword evidence="6" id="KW-0813">Transport</keyword>
<reference evidence="34" key="1">
    <citation type="submission" date="2025-08" db="UniProtKB">
        <authorList>
            <consortium name="RefSeq"/>
        </authorList>
    </citation>
    <scope>IDENTIFICATION</scope>
    <source>
        <strain evidence="34">Nigerian</strain>
        <tissue evidence="34">Liver and blood</tissue>
    </source>
</reference>
<evidence type="ECO:0000256" key="8">
    <source>
        <dbReference type="ARBA" id="ARBA00022599"/>
    </source>
</evidence>
<keyword evidence="17 30" id="KW-0472">Membrane</keyword>
<evidence type="ECO:0000313" key="33">
    <source>
        <dbReference type="Proteomes" id="UP000008143"/>
    </source>
</evidence>
<dbReference type="GO" id="GO:0010043">
    <property type="term" value="P:response to zinc ion"/>
    <property type="evidence" value="ECO:0000318"/>
    <property type="project" value="GO_Central"/>
</dbReference>
<evidence type="ECO:0000256" key="17">
    <source>
        <dbReference type="ARBA" id="ARBA00023136"/>
    </source>
</evidence>
<evidence type="ECO:0000256" key="23">
    <source>
        <dbReference type="ARBA" id="ARBA00037214"/>
    </source>
</evidence>
<keyword evidence="16" id="KW-0406">Ion transport</keyword>
<evidence type="ECO:0000256" key="2">
    <source>
        <dbReference type="ARBA" id="ARBA00004155"/>
    </source>
</evidence>
<evidence type="ECO:0000256" key="4">
    <source>
        <dbReference type="ARBA" id="ARBA00004651"/>
    </source>
</evidence>
<evidence type="ECO:0000256" key="13">
    <source>
        <dbReference type="ARBA" id="ARBA00022906"/>
    </source>
</evidence>
<evidence type="ECO:0000256" key="22">
    <source>
        <dbReference type="ARBA" id="ARBA00037129"/>
    </source>
</evidence>
<accession>A0A8J0QZG5</accession>
<feature type="transmembrane region" description="Helical" evidence="30">
    <location>
        <begin position="272"/>
        <end position="293"/>
    </location>
</feature>
<proteinExistence type="inferred from homology"/>
<keyword evidence="8" id="KW-0771">Synaptosome</keyword>
<dbReference type="OrthoDB" id="9944568at2759"/>
<dbReference type="Xenbase" id="XB-GENE-997567">
    <property type="gene designation" value="slc30a3"/>
</dbReference>
<dbReference type="CTD" id="7781"/>
<evidence type="ECO:0000256" key="21">
    <source>
        <dbReference type="ARBA" id="ARBA00034102"/>
    </source>
</evidence>
<keyword evidence="15" id="KW-0770">Synapse</keyword>
<evidence type="ECO:0000256" key="28">
    <source>
        <dbReference type="ARBA" id="ARBA00042216"/>
    </source>
</evidence>
<keyword evidence="9 30" id="KW-0812">Transmembrane</keyword>
<keyword evidence="19" id="KW-0968">Cytoplasmic vesicle</keyword>
<comment type="function">
    <text evidence="23">Proton-coupled zinc ion antiporter mediating the entry of zinc into the lumen of pancreatic beta cell secretory granules, thereby regulating insulin secretion.</text>
</comment>
<dbReference type="GO" id="GO:0031902">
    <property type="term" value="C:late endosome membrane"/>
    <property type="evidence" value="ECO:0007669"/>
    <property type="project" value="UniProtKB-SubCell"/>
</dbReference>
<dbReference type="PANTHER" id="PTHR11562:SF30">
    <property type="entry name" value="PROTON-COUPLED ZINC ANTIPORTER SLC30A3-RELATED"/>
    <property type="match status" value="1"/>
</dbReference>
<evidence type="ECO:0000256" key="9">
    <source>
        <dbReference type="ARBA" id="ARBA00022692"/>
    </source>
</evidence>
<evidence type="ECO:0000256" key="30">
    <source>
        <dbReference type="SAM" id="Phobius"/>
    </source>
</evidence>
<evidence type="ECO:0000256" key="11">
    <source>
        <dbReference type="ARBA" id="ARBA00022753"/>
    </source>
</evidence>
<comment type="function">
    <text evidence="22">Probable proton-coupled zinc ion antiporter mediating the import of zinc from cytoplasm into synaptic vesicles and participating to cellular zinc ion homeostasis in the brain.</text>
</comment>
<dbReference type="GO" id="GO:0071577">
    <property type="term" value="P:zinc ion transmembrane transport"/>
    <property type="evidence" value="ECO:0000318"/>
    <property type="project" value="GO_Central"/>
</dbReference>
<dbReference type="GO" id="GO:0005765">
    <property type="term" value="C:lysosomal membrane"/>
    <property type="evidence" value="ECO:0007669"/>
    <property type="project" value="UniProtKB-SubCell"/>
</dbReference>
<dbReference type="FunFam" id="1.20.1510.10:FF:000002">
    <property type="entry name" value="zinc transporter 3 isoform X1"/>
    <property type="match status" value="1"/>
</dbReference>
<evidence type="ECO:0000256" key="15">
    <source>
        <dbReference type="ARBA" id="ARBA00023018"/>
    </source>
</evidence>
<evidence type="ECO:0000256" key="19">
    <source>
        <dbReference type="ARBA" id="ARBA00023329"/>
    </source>
</evidence>
<evidence type="ECO:0000256" key="1">
    <source>
        <dbReference type="ARBA" id="ARBA00004107"/>
    </source>
</evidence>
<dbReference type="GO" id="GO:0005886">
    <property type="term" value="C:plasma membrane"/>
    <property type="evidence" value="ECO:0000318"/>
    <property type="project" value="GO_Central"/>
</dbReference>
<protein>
    <recommendedName>
        <fullName evidence="24">Probable proton-coupled zinc antiporter SLC30A3</fullName>
    </recommendedName>
    <alternativeName>
        <fullName evidence="25">Proton-coupled zinc antiporter SLC30A8</fullName>
    </alternativeName>
    <alternativeName>
        <fullName evidence="28">Solute carrier family 30 member 3</fullName>
    </alternativeName>
    <alternativeName>
        <fullName evidence="20">Solute carrier family 30 member 8</fullName>
    </alternativeName>
    <alternativeName>
        <fullName evidence="27">Zinc transporter 3</fullName>
    </alternativeName>
    <alternativeName>
        <fullName evidence="26">Zinc transporter 8</fullName>
    </alternativeName>
</protein>
<name>A0A8J0QZG5_XENTR</name>
<dbReference type="GO" id="GO:0005385">
    <property type="term" value="F:zinc ion transmembrane transporter activity"/>
    <property type="evidence" value="ECO:0000318"/>
    <property type="project" value="GO_Central"/>
</dbReference>
<dbReference type="GO" id="GO:0043005">
    <property type="term" value="C:neuron projection"/>
    <property type="evidence" value="ECO:0007669"/>
    <property type="project" value="UniProtKB-KW"/>
</dbReference>
<evidence type="ECO:0000313" key="35">
    <source>
        <dbReference type="Xenbase" id="XB-GENE-997567"/>
    </source>
</evidence>
<evidence type="ECO:0000256" key="16">
    <source>
        <dbReference type="ARBA" id="ARBA00023065"/>
    </source>
</evidence>
<keyword evidence="13" id="KW-0864">Zinc transport</keyword>
<dbReference type="RefSeq" id="XP_002943429.2">
    <property type="nucleotide sequence ID" value="XM_002943383.5"/>
</dbReference>
<feature type="transmembrane region" description="Helical" evidence="30">
    <location>
        <begin position="243"/>
        <end position="266"/>
    </location>
</feature>